<organism evidence="1 2">
    <name type="scientific">Carnegiea gigantea</name>
    <dbReference type="NCBI Taxonomy" id="171969"/>
    <lineage>
        <taxon>Eukaryota</taxon>
        <taxon>Viridiplantae</taxon>
        <taxon>Streptophyta</taxon>
        <taxon>Embryophyta</taxon>
        <taxon>Tracheophyta</taxon>
        <taxon>Spermatophyta</taxon>
        <taxon>Magnoliopsida</taxon>
        <taxon>eudicotyledons</taxon>
        <taxon>Gunneridae</taxon>
        <taxon>Pentapetalae</taxon>
        <taxon>Caryophyllales</taxon>
        <taxon>Cactineae</taxon>
        <taxon>Cactaceae</taxon>
        <taxon>Cactoideae</taxon>
        <taxon>Echinocereeae</taxon>
        <taxon>Carnegiea</taxon>
    </lineage>
</organism>
<accession>A0A9Q1KFW9</accession>
<dbReference type="AlphaFoldDB" id="A0A9Q1KFW9"/>
<dbReference type="Proteomes" id="UP001153076">
    <property type="component" value="Unassembled WGS sequence"/>
</dbReference>
<comment type="caution">
    <text evidence="1">The sequence shown here is derived from an EMBL/GenBank/DDBJ whole genome shotgun (WGS) entry which is preliminary data.</text>
</comment>
<gene>
    <name evidence="1" type="ORF">Cgig2_033786</name>
</gene>
<evidence type="ECO:0000313" key="2">
    <source>
        <dbReference type="Proteomes" id="UP001153076"/>
    </source>
</evidence>
<proteinExistence type="predicted"/>
<name>A0A9Q1KFW9_9CARY</name>
<dbReference type="InterPro" id="IPR015915">
    <property type="entry name" value="Kelch-typ_b-propeller"/>
</dbReference>
<dbReference type="SUPFAM" id="SSF117281">
    <property type="entry name" value="Kelch motif"/>
    <property type="match status" value="1"/>
</dbReference>
<keyword evidence="2" id="KW-1185">Reference proteome</keyword>
<sequence length="660" mass="73973">MNVGGLARYGIGVGTKKEKIKGVVIRGHFTFIGRVELWEPLCKGVAVVSAGVVGAVDGAAVGVTVPCAWPSGDGYGFISNPLHEPILPHNGRTMMSFENIGMKEFSLKSHIARLRSEGDPVLRQAEILKKKLPRFDQQKALGNGTMPKLCLGFLQKAGDAGSDPYIYTITTTVPSGGPAVVNSSSSYLNKKPCFTFSSSNDFGLVTVQFQHNASHSPVESSFRRPLDGDTFKAHLVCCHAFRADCHVAAPLRTWVFNMHLYPMLDLQIVGTSQDRQELVSLFWTCILARDKVYCLFPAHFRFPESQPTFWCHDPATGKYTLKFGTESLELICSGVFRLPLNSKLAHIFASGTELQWIYPFSDNLLCIIGVKYDRGYDERASICFSTVFLLEDSFLIIPLDSAQEMMEAEISDMSCFIMDAEPRLYCSTLLHNIAQMTVQEMQSLPSPVNMEQKMKSLPSEVPPINKADKHDPVPMTTRMRPCENPWAVFYFYEVTGGRTLMHHAEKIREARYALYRIDFGQDGYMLGSDSSVRQPIYVIDMDEKRRKQKTVVQFQCAVLDRKLYLAPFEYFRPQGSASFDTFVLDTSQMELSFKSIMKTAKTHGLVMGASKKIYVLKDALADEVPNPRFESYDPRTDSWEELPRPPVVQKVPCRGLCSCG</sequence>
<evidence type="ECO:0000313" key="1">
    <source>
        <dbReference type="EMBL" id="KAJ8442022.1"/>
    </source>
</evidence>
<protein>
    <submittedName>
        <fullName evidence="1">Uncharacterized protein</fullName>
    </submittedName>
</protein>
<dbReference type="EMBL" id="JAKOGI010000148">
    <property type="protein sequence ID" value="KAJ8442022.1"/>
    <property type="molecule type" value="Genomic_DNA"/>
</dbReference>
<reference evidence="1" key="1">
    <citation type="submission" date="2022-04" db="EMBL/GenBank/DDBJ databases">
        <title>Carnegiea gigantea Genome sequencing and assembly v2.</title>
        <authorList>
            <person name="Copetti D."/>
            <person name="Sanderson M.J."/>
            <person name="Burquez A."/>
            <person name="Wojciechowski M.F."/>
        </authorList>
    </citation>
    <scope>NUCLEOTIDE SEQUENCE</scope>
    <source>
        <strain evidence="1">SGP5-SGP5p</strain>
        <tissue evidence="1">Aerial part</tissue>
    </source>
</reference>